<dbReference type="EMBL" id="JALJOV010000458">
    <property type="protein sequence ID" value="KAK9863547.1"/>
    <property type="molecule type" value="Genomic_DNA"/>
</dbReference>
<proteinExistence type="predicted"/>
<accession>A0AAW1T1E1</accession>
<reference evidence="1 2" key="1">
    <citation type="journal article" date="2024" name="Nat. Commun.">
        <title>Phylogenomics reveals the evolutionary origins of lichenization in chlorophyte algae.</title>
        <authorList>
            <person name="Puginier C."/>
            <person name="Libourel C."/>
            <person name="Otte J."/>
            <person name="Skaloud P."/>
            <person name="Haon M."/>
            <person name="Grisel S."/>
            <person name="Petersen M."/>
            <person name="Berrin J.G."/>
            <person name="Delaux P.M."/>
            <person name="Dal Grande F."/>
            <person name="Keller J."/>
        </authorList>
    </citation>
    <scope>NUCLEOTIDE SEQUENCE [LARGE SCALE GENOMIC DNA]</scope>
    <source>
        <strain evidence="1 2">SAG 2523</strain>
    </source>
</reference>
<keyword evidence="2" id="KW-1185">Reference proteome</keyword>
<comment type="caution">
    <text evidence="1">The sequence shown here is derived from an EMBL/GenBank/DDBJ whole genome shotgun (WGS) entry which is preliminary data.</text>
</comment>
<gene>
    <name evidence="1" type="ORF">WJX84_009896</name>
</gene>
<dbReference type="AlphaFoldDB" id="A0AAW1T1E1"/>
<evidence type="ECO:0000313" key="2">
    <source>
        <dbReference type="Proteomes" id="UP001485043"/>
    </source>
</evidence>
<evidence type="ECO:0000313" key="1">
    <source>
        <dbReference type="EMBL" id="KAK9863547.1"/>
    </source>
</evidence>
<name>A0AAW1T1E1_9CHLO</name>
<organism evidence="1 2">
    <name type="scientific">Apatococcus fuscideae</name>
    <dbReference type="NCBI Taxonomy" id="2026836"/>
    <lineage>
        <taxon>Eukaryota</taxon>
        <taxon>Viridiplantae</taxon>
        <taxon>Chlorophyta</taxon>
        <taxon>core chlorophytes</taxon>
        <taxon>Trebouxiophyceae</taxon>
        <taxon>Chlorellales</taxon>
        <taxon>Chlorellaceae</taxon>
        <taxon>Apatococcus</taxon>
    </lineage>
</organism>
<sequence>MHASTPHLSSGDRPAVCTSRLSLRAPRCRTITCRYGQGPVGRESGQLTKIATSPVIPTPAAGAASLSKWLESPLDFLALGPRATLGLASSVLELGEALQFHGDRLSQVVASSLSLEQKQSFLVEEIAAILATLVERGVRVEGDLLGAVKPLLPADVQALLPGPLQERLAATSTSSAPAVGIGSASPASPAAPQSLEDTIANRTRAELAGLKEAVVKVRESLQAFVANIDPSMDPMLKVNARDTRDALARMLQQISPQARTSLLQDAPISAAMEEANELLDDVARLDF</sequence>
<dbReference type="Proteomes" id="UP001485043">
    <property type="component" value="Unassembled WGS sequence"/>
</dbReference>
<protein>
    <submittedName>
        <fullName evidence="1">Uncharacterized protein</fullName>
    </submittedName>
</protein>